<proteinExistence type="predicted"/>
<sequence>MRQDIGYQFVRELAAFWAITDDRAVWYSDGFDWWPGSHRLSVRVSEGIEIDGNTNFKVTLRTELLESVHSENDQLPSILRVIMNGAPSYTVDHLDSDCRAAMGVGPGERPIALVSTVYIREDNLAWTPRFIAGTGILQAYDAQRLAVAMAEQLGVKPAVSGPNGPPLATVDESLFAIEHHFVPAGQEPSRWAGSGEFEEIAERLPEDQFFVNADKTGLSLELAFGSDTALIELHTSQPHPVLGHGLLTTLKLPFEVDGEYSLEPCFYAQMEVMNDAPLPLLGSWTIWERGESRWVMAYSSFIPNIIHQPNLALNQALWMIGRARWVKDKFFPEMA</sequence>
<organism evidence="1 2">
    <name type="scientific">Mangrovimicrobium sediminis</name>
    <dbReference type="NCBI Taxonomy" id="2562682"/>
    <lineage>
        <taxon>Bacteria</taxon>
        <taxon>Pseudomonadati</taxon>
        <taxon>Pseudomonadota</taxon>
        <taxon>Gammaproteobacteria</taxon>
        <taxon>Cellvibrionales</taxon>
        <taxon>Halieaceae</taxon>
        <taxon>Mangrovimicrobium</taxon>
    </lineage>
</organism>
<dbReference type="Proteomes" id="UP000298050">
    <property type="component" value="Unassembled WGS sequence"/>
</dbReference>
<dbReference type="OrthoDB" id="4719396at2"/>
<dbReference type="RefSeq" id="WP_135445671.1">
    <property type="nucleotide sequence ID" value="NZ_SRLE01000011.1"/>
</dbReference>
<dbReference type="AlphaFoldDB" id="A0A4Z0LXW8"/>
<keyword evidence="2" id="KW-1185">Reference proteome</keyword>
<gene>
    <name evidence="1" type="ORF">E4634_16070</name>
</gene>
<reference evidence="1 2" key="1">
    <citation type="submission" date="2019-04" db="EMBL/GenBank/DDBJ databases">
        <title>Taxonomy of novel Haliea sp. from mangrove soil of West Coast of India.</title>
        <authorList>
            <person name="Verma A."/>
            <person name="Kumar P."/>
            <person name="Krishnamurthi S."/>
        </authorList>
    </citation>
    <scope>NUCLEOTIDE SEQUENCE [LARGE SCALE GENOMIC DNA]</scope>
    <source>
        <strain evidence="1 2">SAOS-164</strain>
    </source>
</reference>
<evidence type="ECO:0000313" key="2">
    <source>
        <dbReference type="Proteomes" id="UP000298050"/>
    </source>
</evidence>
<protein>
    <submittedName>
        <fullName evidence="1">Uncharacterized protein</fullName>
    </submittedName>
</protein>
<dbReference type="EMBL" id="SRLE01000011">
    <property type="protein sequence ID" value="TGD72182.1"/>
    <property type="molecule type" value="Genomic_DNA"/>
</dbReference>
<accession>A0A4Z0LXW8</accession>
<evidence type="ECO:0000313" key="1">
    <source>
        <dbReference type="EMBL" id="TGD72182.1"/>
    </source>
</evidence>
<comment type="caution">
    <text evidence="1">The sequence shown here is derived from an EMBL/GenBank/DDBJ whole genome shotgun (WGS) entry which is preliminary data.</text>
</comment>
<name>A0A4Z0LXW8_9GAMM</name>